<comment type="subcellular location">
    <subcellularLocation>
        <location evidence="1">Cell membrane</location>
        <topology evidence="1">Multi-pass membrane protein</topology>
    </subcellularLocation>
</comment>
<dbReference type="GO" id="GO:0009103">
    <property type="term" value="P:lipopolysaccharide biosynthetic process"/>
    <property type="evidence" value="ECO:0007669"/>
    <property type="project" value="UniProtKB-ARBA"/>
</dbReference>
<evidence type="ECO:0000256" key="7">
    <source>
        <dbReference type="ARBA" id="ARBA00023136"/>
    </source>
</evidence>
<feature type="transmembrane region" description="Helical" evidence="8">
    <location>
        <begin position="154"/>
        <end position="170"/>
    </location>
</feature>
<dbReference type="STRING" id="1798404.A3B92_00765"/>
<evidence type="ECO:0000313" key="9">
    <source>
        <dbReference type="EMBL" id="OGY64303.1"/>
    </source>
</evidence>
<feature type="transmembrane region" description="Helical" evidence="8">
    <location>
        <begin position="413"/>
        <end position="432"/>
    </location>
</feature>
<evidence type="ECO:0000313" key="10">
    <source>
        <dbReference type="Proteomes" id="UP000177960"/>
    </source>
</evidence>
<evidence type="ECO:0000256" key="2">
    <source>
        <dbReference type="ARBA" id="ARBA00022475"/>
    </source>
</evidence>
<keyword evidence="5 8" id="KW-0812">Transmembrane</keyword>
<dbReference type="GO" id="GO:0005886">
    <property type="term" value="C:plasma membrane"/>
    <property type="evidence" value="ECO:0007669"/>
    <property type="project" value="UniProtKB-SubCell"/>
</dbReference>
<keyword evidence="7 8" id="KW-0472">Membrane</keyword>
<evidence type="ECO:0000256" key="8">
    <source>
        <dbReference type="SAM" id="Phobius"/>
    </source>
</evidence>
<feature type="transmembrane region" description="Helical" evidence="8">
    <location>
        <begin position="21"/>
        <end position="40"/>
    </location>
</feature>
<dbReference type="Proteomes" id="UP000177960">
    <property type="component" value="Unassembled WGS sequence"/>
</dbReference>
<keyword evidence="3" id="KW-0328">Glycosyltransferase</keyword>
<dbReference type="AlphaFoldDB" id="A0A1G1ZI86"/>
<keyword evidence="2" id="KW-1003">Cell membrane</keyword>
<feature type="transmembrane region" description="Helical" evidence="8">
    <location>
        <begin position="382"/>
        <end position="401"/>
    </location>
</feature>
<evidence type="ECO:0000256" key="5">
    <source>
        <dbReference type="ARBA" id="ARBA00022692"/>
    </source>
</evidence>
<evidence type="ECO:0000256" key="6">
    <source>
        <dbReference type="ARBA" id="ARBA00022989"/>
    </source>
</evidence>
<comment type="caution">
    <text evidence="9">The sequence shown here is derived from an EMBL/GenBank/DDBJ whole genome shotgun (WGS) entry which is preliminary data.</text>
</comment>
<dbReference type="EMBL" id="MHJG01000005">
    <property type="protein sequence ID" value="OGY64303.1"/>
    <property type="molecule type" value="Genomic_DNA"/>
</dbReference>
<keyword evidence="6 8" id="KW-1133">Transmembrane helix</keyword>
<feature type="transmembrane region" description="Helical" evidence="8">
    <location>
        <begin position="177"/>
        <end position="204"/>
    </location>
</feature>
<reference evidence="9 10" key="1">
    <citation type="journal article" date="2016" name="Nat. Commun.">
        <title>Thousands of microbial genomes shed light on interconnected biogeochemical processes in an aquifer system.</title>
        <authorList>
            <person name="Anantharaman K."/>
            <person name="Brown C.T."/>
            <person name="Hug L.A."/>
            <person name="Sharon I."/>
            <person name="Castelle C.J."/>
            <person name="Probst A.J."/>
            <person name="Thomas B.C."/>
            <person name="Singh A."/>
            <person name="Wilkins M.J."/>
            <person name="Karaoz U."/>
            <person name="Brodie E.L."/>
            <person name="Williams K.H."/>
            <person name="Hubbard S.S."/>
            <person name="Banfield J.F."/>
        </authorList>
    </citation>
    <scope>NUCLEOTIDE SEQUENCE [LARGE SCALE GENOMIC DNA]</scope>
</reference>
<feature type="transmembrane region" description="Helical" evidence="8">
    <location>
        <begin position="98"/>
        <end position="119"/>
    </location>
</feature>
<evidence type="ECO:0008006" key="11">
    <source>
        <dbReference type="Google" id="ProtNLM"/>
    </source>
</evidence>
<keyword evidence="4" id="KW-0808">Transferase</keyword>
<dbReference type="InterPro" id="IPR050297">
    <property type="entry name" value="LipidA_mod_glycosyltrf_83"/>
</dbReference>
<feature type="transmembrane region" description="Helical" evidence="8">
    <location>
        <begin position="216"/>
        <end position="237"/>
    </location>
</feature>
<dbReference type="PANTHER" id="PTHR33908:SF11">
    <property type="entry name" value="MEMBRANE PROTEIN"/>
    <property type="match status" value="1"/>
</dbReference>
<name>A0A1G1ZI86_9BACT</name>
<evidence type="ECO:0000256" key="4">
    <source>
        <dbReference type="ARBA" id="ARBA00022679"/>
    </source>
</evidence>
<sequence length="442" mass="50844">MTGKFYLFSQWLKNHRIEISIFFLAFGTRFLYAVLVQIFFGSHGFIAYKDAEVLYLGGANNFLEHSVFSINSFPPYLPDVYRTPLYTFFVASFLWLKLPFFGIIATQNFLAGIISILVYRIGQLLFSSKRVGLLAAVATSLEPLSIYWNNLLMSDYLFTFFFILGCYKLFQKNYPVFGLLLGLATLVRPIGLYFFWILLLAAIINEFWGQGNLFKLSWRKFLLAMILFIIVLFPWMARNKILFDTWQLSSAFWYNLYLRPMNEFVQTQGFSLPMPIAPSDYPNPETFIYSFQSVAFYKQQFMEIFKKYPLQYSQFHLGLSVKSLLANQYNYLANYVLRPELPALFYGGRNKLIMAAVAIGGLAWSLLYLLMFLSFLHRSSRVFLAAFLVILALVALSLGVLGGGKDADMSRYLLPLAPFVFLFAGSGIKDFYLRLKRTAAGN</sequence>
<evidence type="ECO:0000256" key="3">
    <source>
        <dbReference type="ARBA" id="ARBA00022676"/>
    </source>
</evidence>
<dbReference type="GO" id="GO:0016763">
    <property type="term" value="F:pentosyltransferase activity"/>
    <property type="evidence" value="ECO:0007669"/>
    <property type="project" value="TreeGrafter"/>
</dbReference>
<dbReference type="PANTHER" id="PTHR33908">
    <property type="entry name" value="MANNOSYLTRANSFERASE YKCB-RELATED"/>
    <property type="match status" value="1"/>
</dbReference>
<evidence type="ECO:0000256" key="1">
    <source>
        <dbReference type="ARBA" id="ARBA00004651"/>
    </source>
</evidence>
<protein>
    <recommendedName>
        <fullName evidence="11">Glycosyltransferase RgtA/B/C/D-like domain-containing protein</fullName>
    </recommendedName>
</protein>
<proteinExistence type="predicted"/>
<organism evidence="9 10">
    <name type="scientific">Candidatus Harrisonbacteria bacterium RIFCSPHIGHO2_02_FULL_42_16</name>
    <dbReference type="NCBI Taxonomy" id="1798404"/>
    <lineage>
        <taxon>Bacteria</taxon>
        <taxon>Candidatus Harrisoniibacteriota</taxon>
    </lineage>
</organism>
<feature type="transmembrane region" description="Helical" evidence="8">
    <location>
        <begin position="352"/>
        <end position="376"/>
    </location>
</feature>
<gene>
    <name evidence="9" type="ORF">A3B92_00765</name>
</gene>
<accession>A0A1G1ZI86</accession>